<protein>
    <recommendedName>
        <fullName evidence="3">ATPase</fullName>
    </recommendedName>
</protein>
<proteinExistence type="predicted"/>
<dbReference type="CDD" id="cd01983">
    <property type="entry name" value="SIMIBI"/>
    <property type="match status" value="1"/>
</dbReference>
<dbReference type="InterPro" id="IPR027417">
    <property type="entry name" value="P-loop_NTPase"/>
</dbReference>
<name>A0A101HT37_9FIRM</name>
<accession>A0A101HT37</accession>
<comment type="caution">
    <text evidence="1">The sequence shown here is derived from an EMBL/GenBank/DDBJ whole genome shotgun (WGS) entry which is preliminary data.</text>
</comment>
<dbReference type="PATRIC" id="fig|110500.4.peg.769"/>
<gene>
    <name evidence="1" type="ORF">XD97_0491</name>
</gene>
<dbReference type="Proteomes" id="UP000054705">
    <property type="component" value="Unassembled WGS sequence"/>
</dbReference>
<dbReference type="AlphaFoldDB" id="A0A101HT37"/>
<sequence length="378" mass="42159">MGKGKLIKVFPGGNTAYGFYSFYDHIIEPDATHIFVIKGGPGVGKSTFMRKIGEAMRERGYDTEFHCCSSDNGSLDGVVIPAIRVALLDGTSPHVVDPKNPGAVDEIIHLGDHWNEQGLRDNKQEILSRNKELGRLFKHAYTYLAGAKLFLEEVASYYMESGAFNIGAFDKLVLELIHEIFEGKPRLTDNPKARRLFATAITPDGPVSHLDAIVGHLNKRYLINGDDGTGKNILVRRLMEAALARGYNVTAFHCALNPKLIDHLVIHELSLAVINNVEPHIYPPKQGDTVIDTMNCVDPVINEACLVEKGAARGMYRQCMEQAVSFINRAKKTHDEMEKYYVPYMDFDAINARREKILYKILGAASEINQEIGSRKIK</sequence>
<evidence type="ECO:0000313" key="2">
    <source>
        <dbReference type="Proteomes" id="UP000054705"/>
    </source>
</evidence>
<organism evidence="1 2">
    <name type="scientific">Pelotomaculum thermopropionicum</name>
    <dbReference type="NCBI Taxonomy" id="110500"/>
    <lineage>
        <taxon>Bacteria</taxon>
        <taxon>Bacillati</taxon>
        <taxon>Bacillota</taxon>
        <taxon>Clostridia</taxon>
        <taxon>Eubacteriales</taxon>
        <taxon>Desulfotomaculaceae</taxon>
        <taxon>Pelotomaculum</taxon>
    </lineage>
</organism>
<reference evidence="2" key="1">
    <citation type="journal article" date="2015" name="MBio">
        <title>Genome-Resolved Metagenomic Analysis Reveals Roles for Candidate Phyla and Other Microbial Community Members in Biogeochemical Transformations in Oil Reservoirs.</title>
        <authorList>
            <person name="Hu P."/>
            <person name="Tom L."/>
            <person name="Singh A."/>
            <person name="Thomas B.C."/>
            <person name="Baker B.J."/>
            <person name="Piceno Y.M."/>
            <person name="Andersen G.L."/>
            <person name="Banfield J.F."/>
        </authorList>
    </citation>
    <scope>NUCLEOTIDE SEQUENCE [LARGE SCALE GENOMIC DNA]</scope>
</reference>
<dbReference type="EMBL" id="LGGS01000106">
    <property type="protein sequence ID" value="KUK82168.1"/>
    <property type="molecule type" value="Genomic_DNA"/>
</dbReference>
<evidence type="ECO:0008006" key="3">
    <source>
        <dbReference type="Google" id="ProtNLM"/>
    </source>
</evidence>
<evidence type="ECO:0000313" key="1">
    <source>
        <dbReference type="EMBL" id="KUK82168.1"/>
    </source>
</evidence>
<dbReference type="SUPFAM" id="SSF52540">
    <property type="entry name" value="P-loop containing nucleoside triphosphate hydrolases"/>
    <property type="match status" value="1"/>
</dbReference>